<feature type="compositionally biased region" description="Pro residues" evidence="3">
    <location>
        <begin position="148"/>
        <end position="160"/>
    </location>
</feature>
<dbReference type="InterPro" id="IPR050670">
    <property type="entry name" value="STAM"/>
</dbReference>
<dbReference type="FunFam" id="2.30.30.40:FF:000072">
    <property type="entry name" value="Unconventional Myosin IB"/>
    <property type="match status" value="1"/>
</dbReference>
<keyword evidence="1 2" id="KW-0728">SH3 domain</keyword>
<organism evidence="5 6">
    <name type="scientific">Circinella minor</name>
    <dbReference type="NCBI Taxonomy" id="1195481"/>
    <lineage>
        <taxon>Eukaryota</taxon>
        <taxon>Fungi</taxon>
        <taxon>Fungi incertae sedis</taxon>
        <taxon>Mucoromycota</taxon>
        <taxon>Mucoromycotina</taxon>
        <taxon>Mucoromycetes</taxon>
        <taxon>Mucorales</taxon>
        <taxon>Lichtheimiaceae</taxon>
        <taxon>Circinella</taxon>
    </lineage>
</organism>
<keyword evidence="6" id="KW-1185">Reference proteome</keyword>
<sequence>MSERDHVLANYMLASIQKDLGFLKDNQYLNSQTYNEICALLPSTCSNTMSTTTTLPDTTGIKNKPPLPTRKSAGGPLPTAGHPPVPAPRSLSTADNNNNTMPKLPTRRSTNEQQQQQQQQHLPAPAPRPQPSPRPSPRLNNAVNVMPMPAPAPAPAPAPTPVVRQHHPIPAAEPSPAAPPPAYSTTTSSSLATVEAIYDYEGDDPKTDLSFHCGDVIQVTEYVNDDWWRGELHGKSGIFPQNHVKKIASPEPVKRAVPPKPTVATQSAKHNPSPPPPQQQQSQPIASSGSSVPPYSYPPPPTTMYHAPPQQPPSQAYYAPPPPGAQPVMVQGQEGQHEEGNKVTNMTKKFGGKVGEAAVWGFGATLGSQAASAIF</sequence>
<dbReference type="AlphaFoldDB" id="A0A8H7SGD2"/>
<dbReference type="Gene3D" id="2.30.30.40">
    <property type="entry name" value="SH3 Domains"/>
    <property type="match status" value="1"/>
</dbReference>
<evidence type="ECO:0000259" key="4">
    <source>
        <dbReference type="PROSITE" id="PS50002"/>
    </source>
</evidence>
<dbReference type="Pfam" id="PF00018">
    <property type="entry name" value="SH3_1"/>
    <property type="match status" value="1"/>
</dbReference>
<dbReference type="EMBL" id="JAEPRB010000005">
    <property type="protein sequence ID" value="KAG2227716.1"/>
    <property type="molecule type" value="Genomic_DNA"/>
</dbReference>
<dbReference type="InterPro" id="IPR036028">
    <property type="entry name" value="SH3-like_dom_sf"/>
</dbReference>
<dbReference type="Proteomes" id="UP000646827">
    <property type="component" value="Unassembled WGS sequence"/>
</dbReference>
<name>A0A8H7SGD2_9FUNG</name>
<feature type="compositionally biased region" description="Low complexity" evidence="3">
    <location>
        <begin position="303"/>
        <end position="318"/>
    </location>
</feature>
<dbReference type="OrthoDB" id="19092at2759"/>
<dbReference type="InterPro" id="IPR001452">
    <property type="entry name" value="SH3_domain"/>
</dbReference>
<comment type="caution">
    <text evidence="5">The sequence shown here is derived from an EMBL/GenBank/DDBJ whole genome shotgun (WGS) entry which is preliminary data.</text>
</comment>
<dbReference type="CDD" id="cd00174">
    <property type="entry name" value="SH3"/>
    <property type="match status" value="1"/>
</dbReference>
<feature type="compositionally biased region" description="Low complexity" evidence="3">
    <location>
        <begin position="113"/>
        <end position="123"/>
    </location>
</feature>
<gene>
    <name evidence="5" type="ORF">INT45_004758</name>
</gene>
<dbReference type="PROSITE" id="PS50002">
    <property type="entry name" value="SH3"/>
    <property type="match status" value="1"/>
</dbReference>
<feature type="compositionally biased region" description="Polar residues" evidence="3">
    <location>
        <begin position="90"/>
        <end position="112"/>
    </location>
</feature>
<evidence type="ECO:0000313" key="6">
    <source>
        <dbReference type="Proteomes" id="UP000646827"/>
    </source>
</evidence>
<evidence type="ECO:0000256" key="1">
    <source>
        <dbReference type="ARBA" id="ARBA00022443"/>
    </source>
</evidence>
<evidence type="ECO:0000256" key="2">
    <source>
        <dbReference type="PROSITE-ProRule" id="PRU00192"/>
    </source>
</evidence>
<accession>A0A8H7SGD2</accession>
<feature type="compositionally biased region" description="Low complexity" evidence="3">
    <location>
        <begin position="279"/>
        <end position="294"/>
    </location>
</feature>
<evidence type="ECO:0000313" key="5">
    <source>
        <dbReference type="EMBL" id="KAG2227716.1"/>
    </source>
</evidence>
<proteinExistence type="predicted"/>
<protein>
    <recommendedName>
        <fullName evidence="4">SH3 domain-containing protein</fullName>
    </recommendedName>
</protein>
<feature type="region of interest" description="Disordered" evidence="3">
    <location>
        <begin position="249"/>
        <end position="339"/>
    </location>
</feature>
<dbReference type="PRINTS" id="PR00452">
    <property type="entry name" value="SH3DOMAIN"/>
</dbReference>
<dbReference type="PANTHER" id="PTHR45929">
    <property type="entry name" value="JAK PATHWAY SIGNAL TRANSDUCTION ADAPTOR MOLECULE"/>
    <property type="match status" value="1"/>
</dbReference>
<feature type="region of interest" description="Disordered" evidence="3">
    <location>
        <begin position="51"/>
        <end position="188"/>
    </location>
</feature>
<feature type="compositionally biased region" description="Pro residues" evidence="3">
    <location>
        <begin position="124"/>
        <end position="136"/>
    </location>
</feature>
<evidence type="ECO:0000256" key="3">
    <source>
        <dbReference type="SAM" id="MobiDB-lite"/>
    </source>
</evidence>
<dbReference type="SUPFAM" id="SSF50044">
    <property type="entry name" value="SH3-domain"/>
    <property type="match status" value="1"/>
</dbReference>
<dbReference type="PANTHER" id="PTHR45929:SF7">
    <property type="entry name" value="LAS SEVENTEEN-BINDING PROTEIN 1"/>
    <property type="match status" value="1"/>
</dbReference>
<feature type="compositionally biased region" description="Low complexity" evidence="3">
    <location>
        <begin position="137"/>
        <end position="147"/>
    </location>
</feature>
<reference evidence="5 6" key="1">
    <citation type="submission" date="2020-12" db="EMBL/GenBank/DDBJ databases">
        <title>Metabolic potential, ecology and presence of endohyphal bacteria is reflected in genomic diversity of Mucoromycotina.</title>
        <authorList>
            <person name="Muszewska A."/>
            <person name="Okrasinska A."/>
            <person name="Steczkiewicz K."/>
            <person name="Drgas O."/>
            <person name="Orlowska M."/>
            <person name="Perlinska-Lenart U."/>
            <person name="Aleksandrzak-Piekarczyk T."/>
            <person name="Szatraj K."/>
            <person name="Zielenkiewicz U."/>
            <person name="Pilsyk S."/>
            <person name="Malc E."/>
            <person name="Mieczkowski P."/>
            <person name="Kruszewska J.S."/>
            <person name="Biernat P."/>
            <person name="Pawlowska J."/>
        </authorList>
    </citation>
    <scope>NUCLEOTIDE SEQUENCE [LARGE SCALE GENOMIC DNA]</scope>
    <source>
        <strain evidence="5 6">CBS 142.35</strain>
    </source>
</reference>
<dbReference type="SMART" id="SM00326">
    <property type="entry name" value="SH3"/>
    <property type="match status" value="1"/>
</dbReference>
<feature type="compositionally biased region" description="Pro residues" evidence="3">
    <location>
        <begin position="171"/>
        <end position="182"/>
    </location>
</feature>
<feature type="domain" description="SH3" evidence="4">
    <location>
        <begin position="189"/>
        <end position="249"/>
    </location>
</feature>